<feature type="compositionally biased region" description="Low complexity" evidence="3">
    <location>
        <begin position="73"/>
        <end position="84"/>
    </location>
</feature>
<evidence type="ECO:0000259" key="4">
    <source>
        <dbReference type="PROSITE" id="PS50039"/>
    </source>
</evidence>
<dbReference type="InterPro" id="IPR036390">
    <property type="entry name" value="WH_DNA-bd_sf"/>
</dbReference>
<comment type="subcellular location">
    <subcellularLocation>
        <location evidence="2">Nucleus</location>
    </subcellularLocation>
</comment>
<dbReference type="CDD" id="cd20035">
    <property type="entry name" value="FH_FOXQ2-like"/>
    <property type="match status" value="1"/>
</dbReference>
<dbReference type="SMART" id="SM00339">
    <property type="entry name" value="FH"/>
    <property type="match status" value="1"/>
</dbReference>
<proteinExistence type="predicted"/>
<evidence type="ECO:0000256" key="1">
    <source>
        <dbReference type="ARBA" id="ARBA00023125"/>
    </source>
</evidence>
<dbReference type="EMBL" id="CP111023">
    <property type="protein sequence ID" value="WAR22062.1"/>
    <property type="molecule type" value="Genomic_DNA"/>
</dbReference>
<dbReference type="SUPFAM" id="SSF46785">
    <property type="entry name" value="Winged helix' DNA-binding domain"/>
    <property type="match status" value="1"/>
</dbReference>
<keyword evidence="2" id="KW-0539">Nucleus</keyword>
<gene>
    <name evidence="5" type="ORF">MAR_016036</name>
</gene>
<evidence type="ECO:0000313" key="5">
    <source>
        <dbReference type="EMBL" id="WAR22062.1"/>
    </source>
</evidence>
<evidence type="ECO:0000256" key="3">
    <source>
        <dbReference type="SAM" id="MobiDB-lite"/>
    </source>
</evidence>
<feature type="DNA-binding region" description="Fork-head" evidence="2">
    <location>
        <begin position="109"/>
        <end position="201"/>
    </location>
</feature>
<feature type="domain" description="Fork-head" evidence="4">
    <location>
        <begin position="109"/>
        <end position="201"/>
    </location>
</feature>
<keyword evidence="1 2" id="KW-0238">DNA-binding</keyword>
<organism evidence="5 6">
    <name type="scientific">Mya arenaria</name>
    <name type="common">Soft-shell clam</name>
    <dbReference type="NCBI Taxonomy" id="6604"/>
    <lineage>
        <taxon>Eukaryota</taxon>
        <taxon>Metazoa</taxon>
        <taxon>Spiralia</taxon>
        <taxon>Lophotrochozoa</taxon>
        <taxon>Mollusca</taxon>
        <taxon>Bivalvia</taxon>
        <taxon>Autobranchia</taxon>
        <taxon>Heteroconchia</taxon>
        <taxon>Euheterodonta</taxon>
        <taxon>Imparidentia</taxon>
        <taxon>Neoheterodontei</taxon>
        <taxon>Myida</taxon>
        <taxon>Myoidea</taxon>
        <taxon>Myidae</taxon>
        <taxon>Mya</taxon>
    </lineage>
</organism>
<dbReference type="PANTHER" id="PTHR11829">
    <property type="entry name" value="FORKHEAD BOX PROTEIN"/>
    <property type="match status" value="1"/>
</dbReference>
<feature type="compositionally biased region" description="Polar residues" evidence="3">
    <location>
        <begin position="8"/>
        <end position="30"/>
    </location>
</feature>
<dbReference type="PRINTS" id="PR00053">
    <property type="entry name" value="FORKHEAD"/>
</dbReference>
<dbReference type="InterPro" id="IPR001766">
    <property type="entry name" value="Fork_head_dom"/>
</dbReference>
<keyword evidence="6" id="KW-1185">Reference proteome</keyword>
<feature type="region of interest" description="Disordered" evidence="3">
    <location>
        <begin position="1"/>
        <end position="111"/>
    </location>
</feature>
<dbReference type="Proteomes" id="UP001164746">
    <property type="component" value="Chromosome 12"/>
</dbReference>
<name>A0ABY7FLZ0_MYAAR</name>
<dbReference type="PROSITE" id="PS50039">
    <property type="entry name" value="FORK_HEAD_3"/>
    <property type="match status" value="1"/>
</dbReference>
<dbReference type="InterPro" id="IPR050211">
    <property type="entry name" value="FOX_domain-containing"/>
</dbReference>
<dbReference type="InterPro" id="IPR036388">
    <property type="entry name" value="WH-like_DNA-bd_sf"/>
</dbReference>
<evidence type="ECO:0000313" key="6">
    <source>
        <dbReference type="Proteomes" id="UP001164746"/>
    </source>
</evidence>
<dbReference type="PANTHER" id="PTHR11829:SF142">
    <property type="entry name" value="FORK-HEAD DOMAIN-CONTAINING PROTEIN"/>
    <property type="match status" value="1"/>
</dbReference>
<evidence type="ECO:0000256" key="2">
    <source>
        <dbReference type="PROSITE-ProRule" id="PRU00089"/>
    </source>
</evidence>
<reference evidence="5" key="1">
    <citation type="submission" date="2022-11" db="EMBL/GenBank/DDBJ databases">
        <title>Centuries of genome instability and evolution in soft-shell clam transmissible cancer (bioRxiv).</title>
        <authorList>
            <person name="Hart S.F.M."/>
            <person name="Yonemitsu M.A."/>
            <person name="Giersch R.M."/>
            <person name="Beal B.F."/>
            <person name="Arriagada G."/>
            <person name="Davis B.W."/>
            <person name="Ostrander E.A."/>
            <person name="Goff S.P."/>
            <person name="Metzger M.J."/>
        </authorList>
    </citation>
    <scope>NUCLEOTIDE SEQUENCE</scope>
    <source>
        <strain evidence="5">MELC-2E11</strain>
        <tissue evidence="5">Siphon/mantle</tissue>
    </source>
</reference>
<accession>A0ABY7FLZ0</accession>
<feature type="compositionally biased region" description="Polar residues" evidence="3">
    <location>
        <begin position="61"/>
        <end position="72"/>
    </location>
</feature>
<dbReference type="Gene3D" id="1.10.10.10">
    <property type="entry name" value="Winged helix-like DNA-binding domain superfamily/Winged helix DNA-binding domain"/>
    <property type="match status" value="1"/>
</dbReference>
<protein>
    <submittedName>
        <fullName evidence="5">FOXL1-like protein</fullName>
    </submittedName>
</protein>
<dbReference type="Pfam" id="PF00250">
    <property type="entry name" value="Forkhead"/>
    <property type="match status" value="1"/>
</dbReference>
<sequence length="346" mass="38472">MDVRKLDQPNQAFSTVPIENNFQPEENVTTVDHDLSPLCSPIDESRGRGTPSPPLHDSGIESDNSPTASQLSKTLKTLNKKAAAVQSRKVTHSKSSSSDFSPDAEEKEKPRQSYISLIVQAILSSPDSRMTLGDIYRHISDNHSYYDNEERSWRNSIRYNLSINECFMKNGKEESGKGNYWTIHPACLDDFRKGDYRRRQARRRAKRNVKTVNSASATSSVHMGSYVPMTSCVTGYQGQQGLSDLPGHRYGAHQFASAQTTLPHTVPQNNIPYYSMMPPYGSVPVYASPYHAFPPMPYAFTGSSAQPEMDSRGIVPARTWYTPTTNTGSAYEPEGVSDSNTVVIET</sequence>
<dbReference type="InterPro" id="IPR047519">
    <property type="entry name" value="FH_FOXQ2-like"/>
</dbReference>